<dbReference type="SMART" id="SM00875">
    <property type="entry name" value="BACK"/>
    <property type="match status" value="1"/>
</dbReference>
<protein>
    <submittedName>
        <fullName evidence="6 7">Actin-binding protein IPP-like</fullName>
    </submittedName>
</protein>
<dbReference type="FunFam" id="1.25.40.420:FF:000001">
    <property type="entry name" value="Kelch-like family member 12"/>
    <property type="match status" value="1"/>
</dbReference>
<dbReference type="Pfam" id="PF07707">
    <property type="entry name" value="BACK"/>
    <property type="match status" value="1"/>
</dbReference>
<dbReference type="KEGG" id="aplc:110989977"/>
<dbReference type="InterPro" id="IPR011043">
    <property type="entry name" value="Gal_Oxase/kelch_b-propeller"/>
</dbReference>
<keyword evidence="5" id="KW-1185">Reference proteome</keyword>
<accession>A0A8B7ZZ74</accession>
<sequence length="584" mass="64936">MATSVSEDDEKHCDESHAQNLLDGLACLRANSQFCDIELHIGKSTFYAHRAVLSACSPYFQSMFAGGMREAHQDTVEILSIEPRIFQLLLDFIYTGCVHVEADTVQDLLSAADMLQLQGVIAICCSFLKTQLHPSNCLGILHFARSHACGDLATTCLAYACAYFAQVSKMEEFLDVDVEDIMSLLKSEELRIDNEFEVFQAAMRWILHAPSDRRKTLVRVLEPVRFPIISQHQLFGYIKECSDLSLRVAMGKLLERFNPDKPQSSSLRPAVAFSNPSLSRPRQSARKHVVLTGGYRRNPGERFDDMETLDSVVKLDTFTQQWTTMPSLQQPRHGHDVAFCNGSLYAIGGECDALINNNVEMLDPVTKHWTNMPPLLSPRCGHGVCIVDGVIFVLGGIEGSDVLKSIERYDEERGIWCLAGNMTEGRSYFAIIEVDGLMYMAGGCTDPTSGELKSLESYNPITSEWNSLASMKHKRSHCCMGVLGDNLYVVGGVNRERNVLSSVERYSILEEKWQSVKHMSTARAGMSVATANGLLYVMGGRSSGKSTRAPKTLDTVECYDPRTNSWIDMGRMPTSRCEAAVTII</sequence>
<evidence type="ECO:0000256" key="2">
    <source>
        <dbReference type="ARBA" id="ARBA00022737"/>
    </source>
</evidence>
<gene>
    <name evidence="6 7 8 9" type="primary">LOC110989977</name>
</gene>
<dbReference type="InterPro" id="IPR015915">
    <property type="entry name" value="Kelch-typ_b-propeller"/>
</dbReference>
<dbReference type="PIRSF" id="PIRSF037037">
    <property type="entry name" value="Kelch-like_protein_gigaxonin"/>
    <property type="match status" value="1"/>
</dbReference>
<dbReference type="Pfam" id="PF01344">
    <property type="entry name" value="Kelch_1"/>
    <property type="match status" value="2"/>
</dbReference>
<evidence type="ECO:0000313" key="8">
    <source>
        <dbReference type="RefSeq" id="XP_022110403.1"/>
    </source>
</evidence>
<evidence type="ECO:0000313" key="7">
    <source>
        <dbReference type="RefSeq" id="XP_022110402.1"/>
    </source>
</evidence>
<evidence type="ECO:0000259" key="4">
    <source>
        <dbReference type="PROSITE" id="PS50097"/>
    </source>
</evidence>
<feature type="region of interest" description="Disordered" evidence="3">
    <location>
        <begin position="260"/>
        <end position="283"/>
    </location>
</feature>
<dbReference type="InterPro" id="IPR011705">
    <property type="entry name" value="BACK"/>
</dbReference>
<name>A0A8B7ZZ74_ACAPL</name>
<dbReference type="RefSeq" id="XP_022110403.1">
    <property type="nucleotide sequence ID" value="XM_022254711.1"/>
</dbReference>
<dbReference type="AlphaFoldDB" id="A0A8B7ZZ74"/>
<evidence type="ECO:0000313" key="6">
    <source>
        <dbReference type="RefSeq" id="XP_022110401.1"/>
    </source>
</evidence>
<dbReference type="SMART" id="SM00612">
    <property type="entry name" value="Kelch"/>
    <property type="match status" value="6"/>
</dbReference>
<evidence type="ECO:0000256" key="1">
    <source>
        <dbReference type="ARBA" id="ARBA00022441"/>
    </source>
</evidence>
<evidence type="ECO:0000313" key="9">
    <source>
        <dbReference type="RefSeq" id="XP_022110405.1"/>
    </source>
</evidence>
<dbReference type="RefSeq" id="XP_022110401.1">
    <property type="nucleotide sequence ID" value="XM_022254709.1"/>
</dbReference>
<dbReference type="OrthoDB" id="1022638at2759"/>
<dbReference type="SUPFAM" id="SSF54695">
    <property type="entry name" value="POZ domain"/>
    <property type="match status" value="1"/>
</dbReference>
<dbReference type="SUPFAM" id="SSF50965">
    <property type="entry name" value="Galactose oxidase, central domain"/>
    <property type="match status" value="2"/>
</dbReference>
<dbReference type="PANTHER" id="PTHR24412:SF35">
    <property type="entry name" value="ACTIN-BINDING PROTEIN IPP"/>
    <property type="match status" value="1"/>
</dbReference>
<proteinExistence type="predicted"/>
<dbReference type="RefSeq" id="XP_022110405.1">
    <property type="nucleotide sequence ID" value="XM_022254713.1"/>
</dbReference>
<dbReference type="PROSITE" id="PS50097">
    <property type="entry name" value="BTB"/>
    <property type="match status" value="1"/>
</dbReference>
<evidence type="ECO:0000313" key="5">
    <source>
        <dbReference type="Proteomes" id="UP000694845"/>
    </source>
</evidence>
<dbReference type="PANTHER" id="PTHR24412">
    <property type="entry name" value="KELCH PROTEIN"/>
    <property type="match status" value="1"/>
</dbReference>
<organism evidence="5 7">
    <name type="scientific">Acanthaster planci</name>
    <name type="common">Crown-of-thorns starfish</name>
    <dbReference type="NCBI Taxonomy" id="133434"/>
    <lineage>
        <taxon>Eukaryota</taxon>
        <taxon>Metazoa</taxon>
        <taxon>Echinodermata</taxon>
        <taxon>Eleutherozoa</taxon>
        <taxon>Asterozoa</taxon>
        <taxon>Asteroidea</taxon>
        <taxon>Valvatacea</taxon>
        <taxon>Valvatida</taxon>
        <taxon>Acanthasteridae</taxon>
        <taxon>Acanthaster</taxon>
    </lineage>
</organism>
<keyword evidence="2" id="KW-0677">Repeat</keyword>
<feature type="domain" description="BTB" evidence="4">
    <location>
        <begin position="35"/>
        <end position="102"/>
    </location>
</feature>
<dbReference type="Gene3D" id="2.120.10.80">
    <property type="entry name" value="Kelch-type beta propeller"/>
    <property type="match status" value="2"/>
</dbReference>
<dbReference type="Gene3D" id="3.30.710.10">
    <property type="entry name" value="Potassium Channel Kv1.1, Chain A"/>
    <property type="match status" value="1"/>
</dbReference>
<dbReference type="RefSeq" id="XP_022110402.1">
    <property type="nucleotide sequence ID" value="XM_022254710.1"/>
</dbReference>
<dbReference type="InterPro" id="IPR000210">
    <property type="entry name" value="BTB/POZ_dom"/>
</dbReference>
<dbReference type="InterPro" id="IPR017096">
    <property type="entry name" value="BTB-kelch_protein"/>
</dbReference>
<dbReference type="Pfam" id="PF00651">
    <property type="entry name" value="BTB"/>
    <property type="match status" value="1"/>
</dbReference>
<dbReference type="SMART" id="SM00225">
    <property type="entry name" value="BTB"/>
    <property type="match status" value="1"/>
</dbReference>
<keyword evidence="1" id="KW-0880">Kelch repeat</keyword>
<reference evidence="6 7" key="1">
    <citation type="submission" date="2025-04" db="UniProtKB">
        <authorList>
            <consortium name="RefSeq"/>
        </authorList>
    </citation>
    <scope>IDENTIFICATION</scope>
</reference>
<dbReference type="OMA" id="CYDPRDN"/>
<dbReference type="InterPro" id="IPR011333">
    <property type="entry name" value="SKP1/BTB/POZ_sf"/>
</dbReference>
<dbReference type="InterPro" id="IPR006652">
    <property type="entry name" value="Kelch_1"/>
</dbReference>
<dbReference type="GeneID" id="110989977"/>
<evidence type="ECO:0000256" key="3">
    <source>
        <dbReference type="SAM" id="MobiDB-lite"/>
    </source>
</evidence>
<dbReference type="FunFam" id="3.30.710.10:FF:000001">
    <property type="entry name" value="Kelch-like family member 20"/>
    <property type="match status" value="1"/>
</dbReference>
<dbReference type="Pfam" id="PF24681">
    <property type="entry name" value="Kelch_KLHDC2_KLHL20_DRC7"/>
    <property type="match status" value="1"/>
</dbReference>
<dbReference type="Gene3D" id="1.25.40.420">
    <property type="match status" value="1"/>
</dbReference>
<dbReference type="Proteomes" id="UP000694845">
    <property type="component" value="Unplaced"/>
</dbReference>